<accession>A0A8K0NNP5</accession>
<comment type="caution">
    <text evidence="1">The sequence shown here is derived from an EMBL/GenBank/DDBJ whole genome shotgun (WGS) entry which is preliminary data.</text>
</comment>
<sequence>MSSQSKTHRDTIDMRDFDNTSASDISKLIGMLQQRTVYVNGNWYEWKVNTNQDWLKDGETAMWLALERPLARRKARQQPPLTRRYIAPEWFGKEIDKAWGVTVGDMLAIRAEVERKDKQHLPAWVYARELQWWNAMLDDNIAVAPVYIRHVLDLQRKIGLKSRGYPGFKLTKESIPDLTISLMEKISSLGGSQAASDRTKGDGDAQSVQSIGSTFGAPGMDVASGGSVFRAEQILNDDEYMRFQIATRIDTLDPLAGSTLDEQVLGIADGLSSLGLSQATA</sequence>
<gene>
    <name evidence="1" type="ORF">FFLO_02920</name>
</gene>
<keyword evidence="2" id="KW-1185">Reference proteome</keyword>
<reference evidence="1" key="1">
    <citation type="submission" date="2020-04" db="EMBL/GenBank/DDBJ databases">
        <title>Analysis of mating type loci in Filobasidium floriforme.</title>
        <authorList>
            <person name="Nowrousian M."/>
        </authorList>
    </citation>
    <scope>NUCLEOTIDE SEQUENCE</scope>
    <source>
        <strain evidence="1">CBS 6242</strain>
    </source>
</reference>
<dbReference type="EMBL" id="JABELV010000050">
    <property type="protein sequence ID" value="KAG7553635.1"/>
    <property type="molecule type" value="Genomic_DNA"/>
</dbReference>
<evidence type="ECO:0000313" key="1">
    <source>
        <dbReference type="EMBL" id="KAG7553635.1"/>
    </source>
</evidence>
<dbReference type="Proteomes" id="UP000812966">
    <property type="component" value="Unassembled WGS sequence"/>
</dbReference>
<proteinExistence type="predicted"/>
<name>A0A8K0NNP5_9TREE</name>
<organism evidence="1 2">
    <name type="scientific">Filobasidium floriforme</name>
    <dbReference type="NCBI Taxonomy" id="5210"/>
    <lineage>
        <taxon>Eukaryota</taxon>
        <taxon>Fungi</taxon>
        <taxon>Dikarya</taxon>
        <taxon>Basidiomycota</taxon>
        <taxon>Agaricomycotina</taxon>
        <taxon>Tremellomycetes</taxon>
        <taxon>Filobasidiales</taxon>
        <taxon>Filobasidiaceae</taxon>
        <taxon>Filobasidium</taxon>
    </lineage>
</organism>
<protein>
    <submittedName>
        <fullName evidence="1">Uncharacterized protein</fullName>
    </submittedName>
</protein>
<evidence type="ECO:0000313" key="2">
    <source>
        <dbReference type="Proteomes" id="UP000812966"/>
    </source>
</evidence>
<dbReference type="AlphaFoldDB" id="A0A8K0NNP5"/>